<dbReference type="RefSeq" id="WP_086594806.1">
    <property type="nucleotide sequence ID" value="NZ_MTSE01000007.1"/>
</dbReference>
<comment type="caution">
    <text evidence="1">The sequence shown here is derived from an EMBL/GenBank/DDBJ whole genome shotgun (WGS) entry which is preliminary data.</text>
</comment>
<name>A0A243WDV8_9BACT</name>
<protein>
    <recommendedName>
        <fullName evidence="3">DUF4249 domain-containing protein</fullName>
    </recommendedName>
</protein>
<dbReference type="PROSITE" id="PS51257">
    <property type="entry name" value="PROKAR_LIPOPROTEIN"/>
    <property type="match status" value="1"/>
</dbReference>
<dbReference type="EMBL" id="MTSE01000007">
    <property type="protein sequence ID" value="OUJ73047.1"/>
    <property type="molecule type" value="Genomic_DNA"/>
</dbReference>
<dbReference type="AlphaFoldDB" id="A0A243WDV8"/>
<keyword evidence="2" id="KW-1185">Reference proteome</keyword>
<organism evidence="1 2">
    <name type="scientific">Hymenobacter crusticola</name>
    <dbReference type="NCBI Taxonomy" id="1770526"/>
    <lineage>
        <taxon>Bacteria</taxon>
        <taxon>Pseudomonadati</taxon>
        <taxon>Bacteroidota</taxon>
        <taxon>Cytophagia</taxon>
        <taxon>Cytophagales</taxon>
        <taxon>Hymenobacteraceae</taxon>
        <taxon>Hymenobacter</taxon>
    </lineage>
</organism>
<dbReference type="Pfam" id="PF14054">
    <property type="entry name" value="DUF4249"/>
    <property type="match status" value="1"/>
</dbReference>
<dbReference type="Proteomes" id="UP000194873">
    <property type="component" value="Unassembled WGS sequence"/>
</dbReference>
<evidence type="ECO:0000313" key="1">
    <source>
        <dbReference type="EMBL" id="OUJ73047.1"/>
    </source>
</evidence>
<dbReference type="OrthoDB" id="1115009at2"/>
<proteinExistence type="predicted"/>
<evidence type="ECO:0008006" key="3">
    <source>
        <dbReference type="Google" id="ProtNLM"/>
    </source>
</evidence>
<sequence>MKKLATFLLFALGLAGCESTVTLPEPAHTPRIALLYTLSDQALDTSNVLSVTRQPFVSYSKRLFDTRDLAGRDDARIEIQDATGAVVERFKAGYPRKLDYYYPSSGYYTPTMGLVGQAGQTYTLRASVPGFETVESTLTMPTKPVIDDATFVVRSGGMLGGNTQGKARLTITLTDNPSTTDYYAAFVRLLDKQGKAIQASSIYTDFDDQDSDFEVGRFELSGDSYSFGTNLNPYADTNVSGKQFSLSANVSYYVGGCYSSPSRPVVCQELGYVEVRVSNMTPEAYRFYQSSHSYEETRDNPFAEPAPLASNVKPGYGLFGGAADATYRIKLF</sequence>
<evidence type="ECO:0000313" key="2">
    <source>
        <dbReference type="Proteomes" id="UP000194873"/>
    </source>
</evidence>
<reference evidence="1 2" key="1">
    <citation type="submission" date="2017-01" db="EMBL/GenBank/DDBJ databases">
        <title>A new Hymenobacter.</title>
        <authorList>
            <person name="Liang Y."/>
            <person name="Feng F."/>
        </authorList>
    </citation>
    <scope>NUCLEOTIDE SEQUENCE [LARGE SCALE GENOMIC DNA]</scope>
    <source>
        <strain evidence="1">MIMBbqt21</strain>
    </source>
</reference>
<gene>
    <name evidence="1" type="ORF">BXP70_14485</name>
</gene>
<accession>A0A243WDV8</accession>
<dbReference type="InterPro" id="IPR025345">
    <property type="entry name" value="DUF4249"/>
</dbReference>